<evidence type="ECO:0000313" key="1">
    <source>
        <dbReference type="EMBL" id="KAF1948812.1"/>
    </source>
</evidence>
<organism evidence="1 2">
    <name type="scientific">Byssothecium circinans</name>
    <dbReference type="NCBI Taxonomy" id="147558"/>
    <lineage>
        <taxon>Eukaryota</taxon>
        <taxon>Fungi</taxon>
        <taxon>Dikarya</taxon>
        <taxon>Ascomycota</taxon>
        <taxon>Pezizomycotina</taxon>
        <taxon>Dothideomycetes</taxon>
        <taxon>Pleosporomycetidae</taxon>
        <taxon>Pleosporales</taxon>
        <taxon>Massarineae</taxon>
        <taxon>Massarinaceae</taxon>
        <taxon>Byssothecium</taxon>
    </lineage>
</organism>
<reference evidence="1" key="1">
    <citation type="journal article" date="2020" name="Stud. Mycol.">
        <title>101 Dothideomycetes genomes: a test case for predicting lifestyles and emergence of pathogens.</title>
        <authorList>
            <person name="Haridas S."/>
            <person name="Albert R."/>
            <person name="Binder M."/>
            <person name="Bloem J."/>
            <person name="Labutti K."/>
            <person name="Salamov A."/>
            <person name="Andreopoulos B."/>
            <person name="Baker S."/>
            <person name="Barry K."/>
            <person name="Bills G."/>
            <person name="Bluhm B."/>
            <person name="Cannon C."/>
            <person name="Castanera R."/>
            <person name="Culley D."/>
            <person name="Daum C."/>
            <person name="Ezra D."/>
            <person name="Gonzalez J."/>
            <person name="Henrissat B."/>
            <person name="Kuo A."/>
            <person name="Liang C."/>
            <person name="Lipzen A."/>
            <person name="Lutzoni F."/>
            <person name="Magnuson J."/>
            <person name="Mondo S."/>
            <person name="Nolan M."/>
            <person name="Ohm R."/>
            <person name="Pangilinan J."/>
            <person name="Park H.-J."/>
            <person name="Ramirez L."/>
            <person name="Alfaro M."/>
            <person name="Sun H."/>
            <person name="Tritt A."/>
            <person name="Yoshinaga Y."/>
            <person name="Zwiers L.-H."/>
            <person name="Turgeon B."/>
            <person name="Goodwin S."/>
            <person name="Spatafora J."/>
            <person name="Crous P."/>
            <person name="Grigoriev I."/>
        </authorList>
    </citation>
    <scope>NUCLEOTIDE SEQUENCE</scope>
    <source>
        <strain evidence="1">CBS 675.92</strain>
    </source>
</reference>
<evidence type="ECO:0000313" key="2">
    <source>
        <dbReference type="Proteomes" id="UP000800035"/>
    </source>
</evidence>
<accession>A0A6A5TAW6</accession>
<protein>
    <recommendedName>
        <fullName evidence="3">Heterokaryon incompatibility domain-containing protein</fullName>
    </recommendedName>
</protein>
<keyword evidence="2" id="KW-1185">Reference proteome</keyword>
<gene>
    <name evidence="1" type="ORF">CC80DRAFT_430751</name>
</gene>
<dbReference type="OrthoDB" id="2157530at2759"/>
<name>A0A6A5TAW6_9PLEO</name>
<evidence type="ECO:0008006" key="3">
    <source>
        <dbReference type="Google" id="ProtNLM"/>
    </source>
</evidence>
<proteinExistence type="predicted"/>
<dbReference type="Pfam" id="PF26639">
    <property type="entry name" value="Het-6_barrel"/>
    <property type="match status" value="1"/>
</dbReference>
<sequence>MPYHEVPNCVWLQKAARYTVEALGASDNVSKEVRKAAEVTKSESDDENWSRRATSASEGRIFARTGRGSYVLGPAALEAGDVCVLLGNKVPFCLRPMGRRYLLVGDCYVHGLMNGEAMDILAQNALCEKVFDIV</sequence>
<dbReference type="AlphaFoldDB" id="A0A6A5TAW6"/>
<dbReference type="Proteomes" id="UP000800035">
    <property type="component" value="Unassembled WGS sequence"/>
</dbReference>
<dbReference type="EMBL" id="ML977048">
    <property type="protein sequence ID" value="KAF1948812.1"/>
    <property type="molecule type" value="Genomic_DNA"/>
</dbReference>